<accession>A0A875S7P7</accession>
<dbReference type="OrthoDB" id="3997871at2759"/>
<dbReference type="KEGG" id="bnn:FOA43_004789"/>
<dbReference type="AlphaFoldDB" id="A0A875S7P7"/>
<protein>
    <submittedName>
        <fullName evidence="2">Uncharacterized protein</fullName>
    </submittedName>
</protein>
<gene>
    <name evidence="2" type="ORF">FOA43_004789</name>
</gene>
<dbReference type="Proteomes" id="UP000662931">
    <property type="component" value="Chromosome 4"/>
</dbReference>
<dbReference type="EMBL" id="CP064815">
    <property type="protein sequence ID" value="QPG77376.1"/>
    <property type="molecule type" value="Genomic_DNA"/>
</dbReference>
<dbReference type="RefSeq" id="XP_038780941.1">
    <property type="nucleotide sequence ID" value="XM_038925013.1"/>
</dbReference>
<keyword evidence="3" id="KW-1185">Reference proteome</keyword>
<keyword evidence="1" id="KW-0175">Coiled coil</keyword>
<evidence type="ECO:0000313" key="3">
    <source>
        <dbReference type="Proteomes" id="UP000662931"/>
    </source>
</evidence>
<name>A0A875S7P7_EENNA</name>
<sequence>MSQDSAKLQAQIEEKKKLLEVAKKRVESVLENSSSSENDSRAKIVSLVEVLKRVPYRPAEDDLIGRSLAEAHLIEEIGALDKVLGKFKKENDTKLHENLETETQLSKIYDELNQHLEVRIGEREKERQQLNMDIQDNTGESLDKKYSTVAEEIDELRDRSKQLAEFTKVLVKDYILKNEFTIFDYETQMKQKTDRFLKLLEILLNNALTSPSQGSEKTLEVANKDDPLIRYLIVNNIVVVDKRNANRIKLRI</sequence>
<evidence type="ECO:0000256" key="1">
    <source>
        <dbReference type="SAM" id="Coils"/>
    </source>
</evidence>
<dbReference type="GeneID" id="62198189"/>
<feature type="coiled-coil region" evidence="1">
    <location>
        <begin position="5"/>
        <end position="32"/>
    </location>
</feature>
<reference evidence="2" key="1">
    <citation type="submission" date="2020-10" db="EMBL/GenBank/DDBJ databases">
        <authorList>
            <person name="Roach M.J.R."/>
        </authorList>
    </citation>
    <scope>NUCLEOTIDE SEQUENCE</scope>
    <source>
        <strain evidence="2">CBS 1945</strain>
    </source>
</reference>
<organism evidence="2 3">
    <name type="scientific">Eeniella nana</name>
    <name type="common">Yeast</name>
    <name type="synonym">Brettanomyces nanus</name>
    <dbReference type="NCBI Taxonomy" id="13502"/>
    <lineage>
        <taxon>Eukaryota</taxon>
        <taxon>Fungi</taxon>
        <taxon>Dikarya</taxon>
        <taxon>Ascomycota</taxon>
        <taxon>Saccharomycotina</taxon>
        <taxon>Pichiomycetes</taxon>
        <taxon>Pichiales</taxon>
        <taxon>Pichiaceae</taxon>
        <taxon>Brettanomyces</taxon>
    </lineage>
</organism>
<proteinExistence type="predicted"/>
<evidence type="ECO:0000313" key="2">
    <source>
        <dbReference type="EMBL" id="QPG77376.1"/>
    </source>
</evidence>